<dbReference type="InterPro" id="IPR013087">
    <property type="entry name" value="Znf_C2H2_type"/>
</dbReference>
<sequence>MDAEMDDKGDNLCRHCSRQFVRHRNLVQHMINQHQEEMGFTADVPIVLPASSASAPAASLDAQAGGTPANPRSFSLYLPSSGRDPIGGRAGQPAAPPCAFLSPTPPSPPPNASAVPVLGNTAERVRSYYAAFGDMERTRMLVSSSSTQPSVFDTSELKDMCLFALYAGGKGFTQKARAEYYQSTICAERAALRAQRDAEARALGKVLQELSGDQSSKSDGTTPGDARSTRPAAAGSASRPAHSSSRGMPARPPKKIRLRKRVKAAVLAAQAELQAVSGPLETAFPIKSSLVNSLKGQTARCLAEQGWRVTNIVDGEDTYIFYSRDVMAAALNTFIRATSRCMRDECKYAADGSILRCDSLDSDLYLREQADVERIHAGRFLNGKPLKVFIMAAQFFSDATLVSKNGAQYVRPIRARFPNITTGRVEWMIVGLIPIIKPKNQGDDEKARVRMVRDEVLQRCLALILHDFIAASEAVVLWDLPDEGPVWVVPRIELYAADQPEEQHLLGLKLSGCKYQCSHCMLDNGQSGYPHQDPPRREVLGNVEAQLLSAKLFKNGSSAARLEQLSASTSIVPIVPLLAAAHGLGTGSLALYDIFYFDLIHVMKIGVVRVLALKIPALLQVLCKGGWSRFGLWRKAVVAMAERAWHHRYLMTKGVKQATFTGKSWRHGLMVLMFMVAGMVSRRQPDSTEPLDLGRKRMRQASPQGRSQRPRRPACASSSDLAAGGRMSSWAAPLCSSGSSSCASSNASEDAATIRSDDAFSDAGTDNTMSAGEEAEDAAPAPELVTTSAEYTAVFGSKPTRDAVLGIVCRDAAIMAMLCGKNKEEGYRMTEAEAKALSKEVFEFVTKYVVALFGAVHTTKFHALAYHLLPERLLRGNVVEADTSLN</sequence>
<reference evidence="4 5" key="1">
    <citation type="submission" date="2017-03" db="EMBL/GenBank/DDBJ databases">
        <title>WGS assembly of Porphyra umbilicalis.</title>
        <authorList>
            <person name="Brawley S.H."/>
            <person name="Blouin N.A."/>
            <person name="Ficko-Blean E."/>
            <person name="Wheeler G.L."/>
            <person name="Lohr M."/>
            <person name="Goodson H.V."/>
            <person name="Jenkins J.W."/>
            <person name="Blaby-Haas C.E."/>
            <person name="Helliwell K.E."/>
            <person name="Chan C."/>
            <person name="Marriage T."/>
            <person name="Bhattacharya D."/>
            <person name="Klein A.S."/>
            <person name="Badis Y."/>
            <person name="Brodie J."/>
            <person name="Cao Y."/>
            <person name="Collen J."/>
            <person name="Dittami S.M."/>
            <person name="Gachon C.M."/>
            <person name="Green B.R."/>
            <person name="Karpowicz S."/>
            <person name="Kim J.W."/>
            <person name="Kudahl U."/>
            <person name="Lin S."/>
            <person name="Michel G."/>
            <person name="Mittag M."/>
            <person name="Olson B.J."/>
            <person name="Pangilinan J."/>
            <person name="Peng Y."/>
            <person name="Qiu H."/>
            <person name="Shu S."/>
            <person name="Singer J.T."/>
            <person name="Smith A.G."/>
            <person name="Sprecher B.N."/>
            <person name="Wagner V."/>
            <person name="Wang W."/>
            <person name="Wang Z.-Y."/>
            <person name="Yan J."/>
            <person name="Yarish C."/>
            <person name="Zoeuner-Riek S."/>
            <person name="Zhuang Y."/>
            <person name="Zou Y."/>
            <person name="Lindquist E.A."/>
            <person name="Grimwood J."/>
            <person name="Barry K."/>
            <person name="Rokhsar D.S."/>
            <person name="Schmutz J."/>
            <person name="Stiller J.W."/>
            <person name="Grossman A.R."/>
            <person name="Prochnik S.E."/>
        </authorList>
    </citation>
    <scope>NUCLEOTIDE SEQUENCE [LARGE SCALE GENOMIC DNA]</scope>
    <source>
        <strain evidence="4">4086291</strain>
    </source>
</reference>
<keyword evidence="1" id="KW-0479">Metal-binding</keyword>
<feature type="domain" description="C2H2-type" evidence="3">
    <location>
        <begin position="11"/>
        <end position="39"/>
    </location>
</feature>
<dbReference type="EMBL" id="KV918865">
    <property type="protein sequence ID" value="OSX76473.1"/>
    <property type="molecule type" value="Genomic_DNA"/>
</dbReference>
<dbReference type="Proteomes" id="UP000218209">
    <property type="component" value="Unassembled WGS sequence"/>
</dbReference>
<evidence type="ECO:0000313" key="5">
    <source>
        <dbReference type="Proteomes" id="UP000218209"/>
    </source>
</evidence>
<accession>A0A1X6P773</accession>
<keyword evidence="5" id="KW-1185">Reference proteome</keyword>
<dbReference type="InterPro" id="IPR041078">
    <property type="entry name" value="Plavaka"/>
</dbReference>
<evidence type="ECO:0000256" key="1">
    <source>
        <dbReference type="PROSITE-ProRule" id="PRU00042"/>
    </source>
</evidence>
<keyword evidence="1" id="KW-0863">Zinc-finger</keyword>
<proteinExistence type="predicted"/>
<protein>
    <recommendedName>
        <fullName evidence="3">C2H2-type domain-containing protein</fullName>
    </recommendedName>
</protein>
<dbReference type="PROSITE" id="PS00028">
    <property type="entry name" value="ZINC_FINGER_C2H2_1"/>
    <property type="match status" value="1"/>
</dbReference>
<organism evidence="4 5">
    <name type="scientific">Porphyra umbilicalis</name>
    <name type="common">Purple laver</name>
    <name type="synonym">Red alga</name>
    <dbReference type="NCBI Taxonomy" id="2786"/>
    <lineage>
        <taxon>Eukaryota</taxon>
        <taxon>Rhodophyta</taxon>
        <taxon>Bangiophyceae</taxon>
        <taxon>Bangiales</taxon>
        <taxon>Bangiaceae</taxon>
        <taxon>Porphyra</taxon>
    </lineage>
</organism>
<dbReference type="PROSITE" id="PS50157">
    <property type="entry name" value="ZINC_FINGER_C2H2_2"/>
    <property type="match status" value="1"/>
</dbReference>
<gene>
    <name evidence="4" type="ORF">BU14_0189s0008</name>
</gene>
<dbReference type="AlphaFoldDB" id="A0A1X6P773"/>
<feature type="compositionally biased region" description="Low complexity" evidence="2">
    <location>
        <begin position="229"/>
        <end position="247"/>
    </location>
</feature>
<evidence type="ECO:0000259" key="3">
    <source>
        <dbReference type="PROSITE" id="PS50157"/>
    </source>
</evidence>
<keyword evidence="1" id="KW-0862">Zinc</keyword>
<dbReference type="GO" id="GO:0008270">
    <property type="term" value="F:zinc ion binding"/>
    <property type="evidence" value="ECO:0007669"/>
    <property type="project" value="UniProtKB-KW"/>
</dbReference>
<evidence type="ECO:0000313" key="4">
    <source>
        <dbReference type="EMBL" id="OSX76473.1"/>
    </source>
</evidence>
<dbReference type="Pfam" id="PF18759">
    <property type="entry name" value="Plavaka"/>
    <property type="match status" value="1"/>
</dbReference>
<feature type="region of interest" description="Disordered" evidence="2">
    <location>
        <begin position="755"/>
        <end position="782"/>
    </location>
</feature>
<feature type="region of interest" description="Disordered" evidence="2">
    <location>
        <begin position="684"/>
        <end position="721"/>
    </location>
</feature>
<evidence type="ECO:0000256" key="2">
    <source>
        <dbReference type="SAM" id="MobiDB-lite"/>
    </source>
</evidence>
<feature type="region of interest" description="Disordered" evidence="2">
    <location>
        <begin position="207"/>
        <end position="255"/>
    </location>
</feature>
<dbReference type="OrthoDB" id="546399at2759"/>
<name>A0A1X6P773_PORUM</name>
<feature type="region of interest" description="Disordered" evidence="2">
    <location>
        <begin position="85"/>
        <end position="111"/>
    </location>
</feature>
<feature type="compositionally biased region" description="Polar residues" evidence="2">
    <location>
        <begin position="211"/>
        <end position="221"/>
    </location>
</feature>